<dbReference type="AlphaFoldDB" id="A0A918FFW9"/>
<proteinExistence type="predicted"/>
<evidence type="ECO:0000313" key="2">
    <source>
        <dbReference type="Proteomes" id="UP000603865"/>
    </source>
</evidence>
<gene>
    <name evidence="1" type="ORF">GCM10008957_51720</name>
</gene>
<keyword evidence="2" id="KW-1185">Reference proteome</keyword>
<reference evidence="1" key="1">
    <citation type="journal article" date="2014" name="Int. J. Syst. Evol. Microbiol.">
        <title>Complete genome sequence of Corynebacterium casei LMG S-19264T (=DSM 44701T), isolated from a smear-ripened cheese.</title>
        <authorList>
            <consortium name="US DOE Joint Genome Institute (JGI-PGF)"/>
            <person name="Walter F."/>
            <person name="Albersmeier A."/>
            <person name="Kalinowski J."/>
            <person name="Ruckert C."/>
        </authorList>
    </citation>
    <scope>NUCLEOTIDE SEQUENCE</scope>
    <source>
        <strain evidence="1">JCM 31311</strain>
    </source>
</reference>
<sequence>MIQAVKQGVDLLQDLSLPFRCGGLGKRREILNSQMLHQREVVSSREDAKRIQLRHMDAERLKEAGIDLEEAWRLVIGLGDIQLIAVREVVVDVMPDIQNAALICRRELENIDLFARSALQWLNPNKLAVVTEDLPHMRQEFNFIEKIVSHDQLQNLNRRWAFAVWLNTWTSAIRRLMQNFVTGEGVSRAESGGKHGLWLLVQH</sequence>
<dbReference type="EMBL" id="BMQL01000068">
    <property type="protein sequence ID" value="GGR35441.1"/>
    <property type="molecule type" value="Genomic_DNA"/>
</dbReference>
<name>A0A918FFW9_9DEIO</name>
<accession>A0A918FFW9</accession>
<reference evidence="1" key="2">
    <citation type="submission" date="2020-09" db="EMBL/GenBank/DDBJ databases">
        <authorList>
            <person name="Sun Q."/>
            <person name="Ohkuma M."/>
        </authorList>
    </citation>
    <scope>NUCLEOTIDE SEQUENCE</scope>
    <source>
        <strain evidence="1">JCM 31311</strain>
    </source>
</reference>
<evidence type="ECO:0000313" key="1">
    <source>
        <dbReference type="EMBL" id="GGR35441.1"/>
    </source>
</evidence>
<dbReference type="Proteomes" id="UP000603865">
    <property type="component" value="Unassembled WGS sequence"/>
</dbReference>
<comment type="caution">
    <text evidence="1">The sequence shown here is derived from an EMBL/GenBank/DDBJ whole genome shotgun (WGS) entry which is preliminary data.</text>
</comment>
<organism evidence="1 2">
    <name type="scientific">Deinococcus ruber</name>
    <dbReference type="NCBI Taxonomy" id="1848197"/>
    <lineage>
        <taxon>Bacteria</taxon>
        <taxon>Thermotogati</taxon>
        <taxon>Deinococcota</taxon>
        <taxon>Deinococci</taxon>
        <taxon>Deinococcales</taxon>
        <taxon>Deinococcaceae</taxon>
        <taxon>Deinococcus</taxon>
    </lineage>
</organism>
<protein>
    <submittedName>
        <fullName evidence="1">Uncharacterized protein</fullName>
    </submittedName>
</protein>